<evidence type="ECO:0000256" key="2">
    <source>
        <dbReference type="SAM" id="Phobius"/>
    </source>
</evidence>
<feature type="region of interest" description="Disordered" evidence="1">
    <location>
        <begin position="47"/>
        <end position="149"/>
    </location>
</feature>
<sequence>MIRLCNIRVGTIIIINLNIKIVLYCFFFLNTAAKPPPILIPIDNGSHIIPSRPSTPPTDMDEEINKNRRRPPKTPKPHRGRRPDDYDESDSMSDRDKKKPKLVNESTQSDIPTRNVGTMHDPIKTRNFGNEVQPQSSSTQTSFPTCKKPPKPIYTFIERPIPVEPTYDESDLGTRICCQSQHIPRDVYYDLYDTKPHEYPPHRSPSPRQTSDYIYDGHYQPCCRTQFKDHPISSEDYYHCQKRRRHSPPSPPPPIVLRPITIPTHDRILIPTPRSRTSLSPPHRSRKSSPQYRSHTPTPSSHRIHYPSPSARRPRSATPRHRPPMHSQETDTSLDAMRKQHHTGVQYEPRSTQEKGTTPSIRIRKQPTTQRSTTFDPSICCQQKYSTCPKEYDHSQKQYYIQPIIYDNYIEHEVEDDEEEEDYEDEIPSMHDQSTMAELLIYLDHYTQCESQPFMTDRYIQTTPTADDNEQRNIYDYTDESFIRQLPGSGSICIHQPAVVQPDSLPRRCQLYPSPTRPKRDGLDYTGNNLEVSLHHGLQRVASVRDSPLLNISTENVINQLTPQEYVTPFETRFIYESDSSSTTKSRNNGSIILPVLNSARTHVFTRNSAHQSKSNGNFYLSNGQPSPQRSTNPSFRINITTDKS</sequence>
<feature type="compositionally biased region" description="Polar residues" evidence="1">
    <location>
        <begin position="288"/>
        <end position="301"/>
    </location>
</feature>
<feature type="compositionally biased region" description="Low complexity" evidence="1">
    <location>
        <begin position="271"/>
        <end position="282"/>
    </location>
</feature>
<accession>A0A814E451</accession>
<keyword evidence="2" id="KW-1133">Transmembrane helix</keyword>
<name>A0A814E451_9BILA</name>
<keyword evidence="2" id="KW-0812">Transmembrane</keyword>
<dbReference type="Proteomes" id="UP000663874">
    <property type="component" value="Unassembled WGS sequence"/>
</dbReference>
<feature type="transmembrane region" description="Helical" evidence="2">
    <location>
        <begin position="7"/>
        <end position="29"/>
    </location>
</feature>
<reference evidence="3" key="1">
    <citation type="submission" date="2021-02" db="EMBL/GenBank/DDBJ databases">
        <authorList>
            <person name="Nowell W R."/>
        </authorList>
    </citation>
    <scope>NUCLEOTIDE SEQUENCE</scope>
</reference>
<keyword evidence="2" id="KW-0472">Membrane</keyword>
<comment type="caution">
    <text evidence="3">The sequence shown here is derived from an EMBL/GenBank/DDBJ whole genome shotgun (WGS) entry which is preliminary data.</text>
</comment>
<feature type="compositionally biased region" description="Basic residues" evidence="1">
    <location>
        <begin position="67"/>
        <end position="81"/>
    </location>
</feature>
<evidence type="ECO:0000256" key="1">
    <source>
        <dbReference type="SAM" id="MobiDB-lite"/>
    </source>
</evidence>
<feature type="compositionally biased region" description="Low complexity" evidence="1">
    <location>
        <begin position="133"/>
        <end position="145"/>
    </location>
</feature>
<feature type="compositionally biased region" description="Polar residues" evidence="1">
    <location>
        <begin position="354"/>
        <end position="375"/>
    </location>
</feature>
<evidence type="ECO:0000313" key="4">
    <source>
        <dbReference type="EMBL" id="CAF3589716.1"/>
    </source>
</evidence>
<evidence type="ECO:0000313" key="5">
    <source>
        <dbReference type="Proteomes" id="UP000663889"/>
    </source>
</evidence>
<feature type="region of interest" description="Disordered" evidence="1">
    <location>
        <begin position="194"/>
        <end position="213"/>
    </location>
</feature>
<dbReference type="EMBL" id="CAJOBE010000180">
    <property type="protein sequence ID" value="CAF3589716.1"/>
    <property type="molecule type" value="Genomic_DNA"/>
</dbReference>
<protein>
    <submittedName>
        <fullName evidence="3">Uncharacterized protein</fullName>
    </submittedName>
</protein>
<feature type="compositionally biased region" description="Polar residues" evidence="1">
    <location>
        <begin position="104"/>
        <end position="116"/>
    </location>
</feature>
<organism evidence="3 5">
    <name type="scientific">Rotaria sordida</name>
    <dbReference type="NCBI Taxonomy" id="392033"/>
    <lineage>
        <taxon>Eukaryota</taxon>
        <taxon>Metazoa</taxon>
        <taxon>Spiralia</taxon>
        <taxon>Gnathifera</taxon>
        <taxon>Rotifera</taxon>
        <taxon>Eurotatoria</taxon>
        <taxon>Bdelloidea</taxon>
        <taxon>Philodinida</taxon>
        <taxon>Philodinidae</taxon>
        <taxon>Rotaria</taxon>
    </lineage>
</organism>
<feature type="region of interest" description="Disordered" evidence="1">
    <location>
        <begin position="608"/>
        <end position="645"/>
    </location>
</feature>
<dbReference type="AlphaFoldDB" id="A0A814E451"/>
<dbReference type="EMBL" id="CAJNOU010000342">
    <property type="protein sequence ID" value="CAF0965807.1"/>
    <property type="molecule type" value="Genomic_DNA"/>
</dbReference>
<evidence type="ECO:0000313" key="3">
    <source>
        <dbReference type="EMBL" id="CAF0965807.1"/>
    </source>
</evidence>
<dbReference type="Proteomes" id="UP000663889">
    <property type="component" value="Unassembled WGS sequence"/>
</dbReference>
<feature type="region of interest" description="Disordered" evidence="1">
    <location>
        <begin position="239"/>
        <end position="375"/>
    </location>
</feature>
<gene>
    <name evidence="4" type="ORF">FNK824_LOCUS2859</name>
    <name evidence="3" type="ORF">SEV965_LOCUS8980</name>
</gene>
<feature type="compositionally biased region" description="Basic residues" evidence="1">
    <location>
        <begin position="312"/>
        <end position="324"/>
    </location>
</feature>
<proteinExistence type="predicted"/>